<dbReference type="InterPro" id="IPR038425">
    <property type="entry name" value="GAT_sf"/>
</dbReference>
<dbReference type="SMART" id="SM00288">
    <property type="entry name" value="VHS"/>
    <property type="match status" value="1"/>
</dbReference>
<dbReference type="Gene3D" id="1.20.58.160">
    <property type="match status" value="1"/>
</dbReference>
<dbReference type="PROSITE" id="PS50180">
    <property type="entry name" value="GAE"/>
    <property type="match status" value="1"/>
</dbReference>
<dbReference type="PANTHER" id="PTHR45905">
    <property type="entry name" value="GOLGI-LOCALIZED, GAMMA-ADAPTIN EAR CONTAINING, ARF BINDING PROTEIN"/>
    <property type="match status" value="1"/>
</dbReference>
<dbReference type="SUPFAM" id="SSF49348">
    <property type="entry name" value="Clathrin adaptor appendage domain"/>
    <property type="match status" value="1"/>
</dbReference>
<dbReference type="Gene3D" id="1.25.40.90">
    <property type="match status" value="1"/>
</dbReference>
<evidence type="ECO:0000256" key="2">
    <source>
        <dbReference type="SAM" id="MobiDB-lite"/>
    </source>
</evidence>
<dbReference type="OrthoDB" id="447025at2759"/>
<dbReference type="PANTHER" id="PTHR45905:SF1">
    <property type="entry name" value="GOLGI-LOCALIZED, GAMMA-ADAPTIN EAR CONTAINING, ARF BINDING PROTEIN"/>
    <property type="match status" value="1"/>
</dbReference>
<dbReference type="GO" id="GO:0006886">
    <property type="term" value="P:intracellular protein transport"/>
    <property type="evidence" value="ECO:0007669"/>
    <property type="project" value="InterPro"/>
</dbReference>
<reference evidence="7" key="1">
    <citation type="submission" date="2016-06" db="UniProtKB">
        <authorList>
            <consortium name="WormBaseParasite"/>
        </authorList>
    </citation>
    <scope>IDENTIFICATION</scope>
</reference>
<comment type="subcellular location">
    <subcellularLocation>
        <location evidence="1">Endomembrane system</location>
    </subcellularLocation>
</comment>
<proteinExistence type="predicted"/>
<dbReference type="InterPro" id="IPR027422">
    <property type="entry name" value="GGA1-3"/>
</dbReference>
<feature type="domain" description="GAE" evidence="4">
    <location>
        <begin position="497"/>
        <end position="607"/>
    </location>
</feature>
<sequence>MANEPVKDNRSLEYWITRACDPFLDESERPQFISGFCEQVNEELEGHLVACRLLAHRIQSPHEAEALNALKVLESCFRQCGQRFHNEVAKYRFLNELIKVVSPKYRGNQTSTRVKLRIMEILYTLQISLKHLPKLKQVYDMLKDQGVIAQDPTYLENLCDTRCLERESAPRRSPFESDEKSEEEQKQEREEKRASDMKAIESSVHLLSEMINRFDPHLTTVHDMEVINDLAVSIEKMRTSLFQYAAEAGESEDVLGASNNPITSELMIVVEKPRTNGSVIEQKSTTSSEDINMLGVGNSTSAVNSTTAVDGGSDSSSALIELEDVFGIRGDRGLTSSNLPTDPRDNPSSFIMQNFEGNDLVSTSKALPDLKPKNKGLADLQHLSEKLIEQNLPRGLVSTAKSQQKRSLNELSSWNFSKVKPTCDRESAAEANANLIATLTSDCGDDVILVDSVLSLPVSENSLNGLQSATTSSKEELAKPSLNQLDYVFVPLEKVIPEKSSVTVLDKDNLKIVLYQTRNRPAENIVVLLFWISSTNVEEVTNIAFDITLQRLEDFACKLQPADAESLPAFNPISPLISISRVLLVLSRHSIPDEVSCRVSQVGYVSL</sequence>
<dbReference type="InterPro" id="IPR002014">
    <property type="entry name" value="VHS_dom"/>
</dbReference>
<dbReference type="InterPro" id="IPR008153">
    <property type="entry name" value="GAE_dom"/>
</dbReference>
<reference evidence="5 6" key="2">
    <citation type="submission" date="2018-11" db="EMBL/GenBank/DDBJ databases">
        <authorList>
            <consortium name="Pathogen Informatics"/>
        </authorList>
    </citation>
    <scope>NUCLEOTIDE SEQUENCE [LARGE SCALE GENOMIC DNA]</scope>
</reference>
<evidence type="ECO:0000313" key="7">
    <source>
        <dbReference type="WBParaSite" id="SBAD_0000206901-mRNA-1"/>
    </source>
</evidence>
<protein>
    <submittedName>
        <fullName evidence="7">VHS domain-containing protein</fullName>
    </submittedName>
</protein>
<feature type="region of interest" description="Disordered" evidence="2">
    <location>
        <begin position="169"/>
        <end position="197"/>
    </location>
</feature>
<keyword evidence="6" id="KW-1185">Reference proteome</keyword>
<gene>
    <name evidence="5" type="ORF">SBAD_LOCUS1973</name>
</gene>
<dbReference type="EMBL" id="UZAM01007029">
    <property type="protein sequence ID" value="VDO96084.1"/>
    <property type="molecule type" value="Genomic_DNA"/>
</dbReference>
<dbReference type="InterPro" id="IPR013041">
    <property type="entry name" value="Clathrin_app_Ig-like_sf"/>
</dbReference>
<dbReference type="Gene3D" id="2.60.40.1230">
    <property type="match status" value="1"/>
</dbReference>
<accession>A0A183IEC9</accession>
<dbReference type="Proteomes" id="UP000270296">
    <property type="component" value="Unassembled WGS sequence"/>
</dbReference>
<evidence type="ECO:0000256" key="1">
    <source>
        <dbReference type="ARBA" id="ARBA00004308"/>
    </source>
</evidence>
<feature type="domain" description="VHS" evidence="3">
    <location>
        <begin position="36"/>
        <end position="150"/>
    </location>
</feature>
<evidence type="ECO:0000313" key="5">
    <source>
        <dbReference type="EMBL" id="VDO96084.1"/>
    </source>
</evidence>
<dbReference type="AlphaFoldDB" id="A0A183IEC9"/>
<dbReference type="Pfam" id="PF00790">
    <property type="entry name" value="VHS"/>
    <property type="match status" value="1"/>
</dbReference>
<dbReference type="GO" id="GO:0031267">
    <property type="term" value="F:small GTPase binding"/>
    <property type="evidence" value="ECO:0007669"/>
    <property type="project" value="InterPro"/>
</dbReference>
<organism evidence="7">
    <name type="scientific">Soboliphyme baturini</name>
    <dbReference type="NCBI Taxonomy" id="241478"/>
    <lineage>
        <taxon>Eukaryota</taxon>
        <taxon>Metazoa</taxon>
        <taxon>Ecdysozoa</taxon>
        <taxon>Nematoda</taxon>
        <taxon>Enoplea</taxon>
        <taxon>Dorylaimia</taxon>
        <taxon>Dioctophymatida</taxon>
        <taxon>Dioctophymatoidea</taxon>
        <taxon>Soboliphymatidae</taxon>
        <taxon>Soboliphyme</taxon>
    </lineage>
</organism>
<dbReference type="SUPFAM" id="SSF48464">
    <property type="entry name" value="ENTH/VHS domain"/>
    <property type="match status" value="1"/>
</dbReference>
<dbReference type="SUPFAM" id="SSF89009">
    <property type="entry name" value="GAT-like domain"/>
    <property type="match status" value="1"/>
</dbReference>
<evidence type="ECO:0000313" key="6">
    <source>
        <dbReference type="Proteomes" id="UP000270296"/>
    </source>
</evidence>
<dbReference type="CDD" id="cd03567">
    <property type="entry name" value="VHS_GGA_metazoan"/>
    <property type="match status" value="1"/>
</dbReference>
<dbReference type="GO" id="GO:0035091">
    <property type="term" value="F:phosphatidylinositol binding"/>
    <property type="evidence" value="ECO:0007669"/>
    <property type="project" value="InterPro"/>
</dbReference>
<dbReference type="PROSITE" id="PS50179">
    <property type="entry name" value="VHS"/>
    <property type="match status" value="1"/>
</dbReference>
<dbReference type="GO" id="GO:0034394">
    <property type="term" value="P:protein localization to cell surface"/>
    <property type="evidence" value="ECO:0007669"/>
    <property type="project" value="TreeGrafter"/>
</dbReference>
<dbReference type="InterPro" id="IPR008942">
    <property type="entry name" value="ENTH_VHS"/>
</dbReference>
<name>A0A183IEC9_9BILA</name>
<dbReference type="GO" id="GO:0005802">
    <property type="term" value="C:trans-Golgi network"/>
    <property type="evidence" value="ECO:0007669"/>
    <property type="project" value="InterPro"/>
</dbReference>
<dbReference type="WBParaSite" id="SBAD_0000206901-mRNA-1">
    <property type="protein sequence ID" value="SBAD_0000206901-mRNA-1"/>
    <property type="gene ID" value="SBAD_0000206901"/>
</dbReference>
<evidence type="ECO:0000259" key="3">
    <source>
        <dbReference type="PROSITE" id="PS50179"/>
    </source>
</evidence>
<dbReference type="GO" id="GO:0043130">
    <property type="term" value="F:ubiquitin binding"/>
    <property type="evidence" value="ECO:0007669"/>
    <property type="project" value="InterPro"/>
</dbReference>
<dbReference type="GO" id="GO:0006893">
    <property type="term" value="P:Golgi to plasma membrane transport"/>
    <property type="evidence" value="ECO:0007669"/>
    <property type="project" value="TreeGrafter"/>
</dbReference>
<evidence type="ECO:0000259" key="4">
    <source>
        <dbReference type="PROSITE" id="PS50180"/>
    </source>
</evidence>